<dbReference type="AlphaFoldDB" id="A0A174FCU8"/>
<evidence type="ECO:0000256" key="3">
    <source>
        <dbReference type="ARBA" id="ARBA00022723"/>
    </source>
</evidence>
<feature type="domain" description="Probable transposase IS891/IS1136/IS1341" evidence="7">
    <location>
        <begin position="169"/>
        <end position="281"/>
    </location>
</feature>
<gene>
    <name evidence="10" type="ORF">ERS852450_01875</name>
</gene>
<protein>
    <submittedName>
        <fullName evidence="10">Probable transposase</fullName>
    </submittedName>
</protein>
<proteinExistence type="inferred from homology"/>
<dbReference type="Pfam" id="PF01385">
    <property type="entry name" value="OrfB_IS605"/>
    <property type="match status" value="1"/>
</dbReference>
<evidence type="ECO:0000256" key="2">
    <source>
        <dbReference type="ARBA" id="ARBA00022578"/>
    </source>
</evidence>
<dbReference type="Pfam" id="PF12323">
    <property type="entry name" value="HTH_OrfB_IS605"/>
    <property type="match status" value="1"/>
</dbReference>
<evidence type="ECO:0000259" key="9">
    <source>
        <dbReference type="Pfam" id="PF12323"/>
    </source>
</evidence>
<evidence type="ECO:0000256" key="5">
    <source>
        <dbReference type="ARBA" id="ARBA00023125"/>
    </source>
</evidence>
<organism evidence="10 11">
    <name type="scientific">Anaerobutyricum hallii</name>
    <dbReference type="NCBI Taxonomy" id="39488"/>
    <lineage>
        <taxon>Bacteria</taxon>
        <taxon>Bacillati</taxon>
        <taxon>Bacillota</taxon>
        <taxon>Clostridia</taxon>
        <taxon>Lachnospirales</taxon>
        <taxon>Lachnospiraceae</taxon>
        <taxon>Anaerobutyricum</taxon>
    </lineage>
</organism>
<name>A0A174FCU8_9FIRM</name>
<accession>A0A174FCU8</accession>
<dbReference type="GO" id="GO:0003677">
    <property type="term" value="F:DNA binding"/>
    <property type="evidence" value="ECO:0007669"/>
    <property type="project" value="UniProtKB-KW"/>
</dbReference>
<evidence type="ECO:0000313" key="11">
    <source>
        <dbReference type="Proteomes" id="UP000095679"/>
    </source>
</evidence>
<evidence type="ECO:0000259" key="7">
    <source>
        <dbReference type="Pfam" id="PF01385"/>
    </source>
</evidence>
<feature type="domain" description="Cas12f1-like TNB" evidence="8">
    <location>
        <begin position="295"/>
        <end position="364"/>
    </location>
</feature>
<keyword evidence="5" id="KW-0238">DNA-binding</keyword>
<comment type="similarity">
    <text evidence="1">In the C-terminal section; belongs to the transposase 35 family.</text>
</comment>
<keyword evidence="6" id="KW-0233">DNA recombination</keyword>
<dbReference type="EMBL" id="CYZL01000015">
    <property type="protein sequence ID" value="CUO48003.1"/>
    <property type="molecule type" value="Genomic_DNA"/>
</dbReference>
<evidence type="ECO:0000259" key="8">
    <source>
        <dbReference type="Pfam" id="PF07282"/>
    </source>
</evidence>
<dbReference type="Pfam" id="PF07282">
    <property type="entry name" value="Cas12f1-like_TNB"/>
    <property type="match status" value="1"/>
</dbReference>
<sequence>MANRALVYTIYPNEKQNIQCQKTFGCCRFVYNQMLDVQKERHENGEKHLSKTKANTYCNQHLKKKYPFLKEVDKFALTNAIYHLEDGYDRFFKHLSRFPKYKCKHKAKRSYTTNITNGNIEISDNSIKLPKLGWVKAKIHHRPKEDWKLKSATVTQNRDDSYQVSILFAYEESISPAVVTKETTIGLDYKSDGLYVSSEGDTCGMPHYFRQSADKLAKAQRKLRHKTIGSKNYNKQQKRTAKIHRHIANQRKDFLQKKSTEIANQYSFVCVEDLNMKAMANRGFGNGKATLDNGYGMFLTMLDYKLRDRGGQLIKVGRFFPSSQLCSHCGFKNPLVKNLSIRHWDCPNCGTTGIDRDVNAAKNIKKEGIRLLTA</sequence>
<dbReference type="InterPro" id="IPR021027">
    <property type="entry name" value="Transposase_put_HTH"/>
</dbReference>
<dbReference type="RefSeq" id="WP_055298919.1">
    <property type="nucleotide sequence ID" value="NZ_BLYK01000070.1"/>
</dbReference>
<evidence type="ECO:0000256" key="4">
    <source>
        <dbReference type="ARBA" id="ARBA00022833"/>
    </source>
</evidence>
<dbReference type="InterPro" id="IPR001959">
    <property type="entry name" value="Transposase"/>
</dbReference>
<dbReference type="GO" id="GO:0006310">
    <property type="term" value="P:DNA recombination"/>
    <property type="evidence" value="ECO:0007669"/>
    <property type="project" value="UniProtKB-KW"/>
</dbReference>
<keyword evidence="3" id="KW-0479">Metal-binding</keyword>
<reference evidence="10 11" key="1">
    <citation type="submission" date="2015-09" db="EMBL/GenBank/DDBJ databases">
        <authorList>
            <consortium name="Pathogen Informatics"/>
        </authorList>
    </citation>
    <scope>NUCLEOTIDE SEQUENCE [LARGE SCALE GENOMIC DNA]</scope>
    <source>
        <strain evidence="10 11">2789STDY5834835</strain>
    </source>
</reference>
<dbReference type="InterPro" id="IPR010095">
    <property type="entry name" value="Cas12f1-like_TNB"/>
</dbReference>
<keyword evidence="2" id="KW-0815">Transposition</keyword>
<dbReference type="GO" id="GO:0046872">
    <property type="term" value="F:metal ion binding"/>
    <property type="evidence" value="ECO:0007669"/>
    <property type="project" value="UniProtKB-KW"/>
</dbReference>
<keyword evidence="4" id="KW-0862">Zinc</keyword>
<dbReference type="Proteomes" id="UP000095679">
    <property type="component" value="Unassembled WGS sequence"/>
</dbReference>
<dbReference type="NCBIfam" id="NF040570">
    <property type="entry name" value="guided_TnpB"/>
    <property type="match status" value="1"/>
</dbReference>
<evidence type="ECO:0000313" key="10">
    <source>
        <dbReference type="EMBL" id="CUO48003.1"/>
    </source>
</evidence>
<evidence type="ECO:0000256" key="6">
    <source>
        <dbReference type="ARBA" id="ARBA00023172"/>
    </source>
</evidence>
<feature type="domain" description="Transposase putative helix-turn-helix" evidence="9">
    <location>
        <begin position="1"/>
        <end position="47"/>
    </location>
</feature>
<dbReference type="GO" id="GO:0032196">
    <property type="term" value="P:transposition"/>
    <property type="evidence" value="ECO:0007669"/>
    <property type="project" value="UniProtKB-KW"/>
</dbReference>
<evidence type="ECO:0000256" key="1">
    <source>
        <dbReference type="ARBA" id="ARBA00008761"/>
    </source>
</evidence>